<dbReference type="InterPro" id="IPR009057">
    <property type="entry name" value="Homeodomain-like_sf"/>
</dbReference>
<dbReference type="Pfam" id="PF12833">
    <property type="entry name" value="HTH_18"/>
    <property type="match status" value="1"/>
</dbReference>
<dbReference type="GO" id="GO:0043565">
    <property type="term" value="F:sequence-specific DNA binding"/>
    <property type="evidence" value="ECO:0007669"/>
    <property type="project" value="InterPro"/>
</dbReference>
<dbReference type="SMART" id="SM00342">
    <property type="entry name" value="HTH_ARAC"/>
    <property type="match status" value="1"/>
</dbReference>
<evidence type="ECO:0000256" key="1">
    <source>
        <dbReference type="ARBA" id="ARBA00023015"/>
    </source>
</evidence>
<keyword evidence="3" id="KW-0804">Transcription</keyword>
<dbReference type="PROSITE" id="PS01124">
    <property type="entry name" value="HTH_ARAC_FAMILY_2"/>
    <property type="match status" value="1"/>
</dbReference>
<evidence type="ECO:0000313" key="6">
    <source>
        <dbReference type="Proteomes" id="UP000304148"/>
    </source>
</evidence>
<evidence type="ECO:0000256" key="2">
    <source>
        <dbReference type="ARBA" id="ARBA00023125"/>
    </source>
</evidence>
<name>A0A383RBT9_PAEAL</name>
<dbReference type="InterPro" id="IPR018060">
    <property type="entry name" value="HTH_AraC"/>
</dbReference>
<keyword evidence="2" id="KW-0238">DNA-binding</keyword>
<proteinExistence type="predicted"/>
<accession>A0A383RBT9</accession>
<dbReference type="PANTHER" id="PTHR43280:SF28">
    <property type="entry name" value="HTH-TYPE TRANSCRIPTIONAL ACTIVATOR RHAS"/>
    <property type="match status" value="1"/>
</dbReference>
<dbReference type="GO" id="GO:0003700">
    <property type="term" value="F:DNA-binding transcription factor activity"/>
    <property type="evidence" value="ECO:0007669"/>
    <property type="project" value="InterPro"/>
</dbReference>
<dbReference type="Proteomes" id="UP000304148">
    <property type="component" value="Chromosome"/>
</dbReference>
<gene>
    <name evidence="5" type="ORF">PBLR_12695</name>
</gene>
<evidence type="ECO:0000259" key="4">
    <source>
        <dbReference type="PROSITE" id="PS01124"/>
    </source>
</evidence>
<dbReference type="Gene3D" id="1.10.10.60">
    <property type="entry name" value="Homeodomain-like"/>
    <property type="match status" value="2"/>
</dbReference>
<evidence type="ECO:0000313" key="5">
    <source>
        <dbReference type="EMBL" id="SYX84273.1"/>
    </source>
</evidence>
<dbReference type="PANTHER" id="PTHR43280">
    <property type="entry name" value="ARAC-FAMILY TRANSCRIPTIONAL REGULATOR"/>
    <property type="match status" value="1"/>
</dbReference>
<organism evidence="5 6">
    <name type="scientific">Paenibacillus alvei</name>
    <name type="common">Bacillus alvei</name>
    <dbReference type="NCBI Taxonomy" id="44250"/>
    <lineage>
        <taxon>Bacteria</taxon>
        <taxon>Bacillati</taxon>
        <taxon>Bacillota</taxon>
        <taxon>Bacilli</taxon>
        <taxon>Bacillales</taxon>
        <taxon>Paenibacillaceae</taxon>
        <taxon>Paenibacillus</taxon>
    </lineage>
</organism>
<protein>
    <submittedName>
        <fullName evidence="5">AraC family transcriptional regulator</fullName>
    </submittedName>
</protein>
<sequence length="274" mass="31637">MVKEDIHNAFLHKTLLEIKEMEQVAIHDSRKWEKKELISHMLLFVVKGKGKLYMNDGCNAAELLPNTVFLLPVGSVLAAECAAEHGLHLYKIEFDIYRAMEWSDKRRVYEKELTLPVSGEIRVEQQHRIRRLIGLLCKDSPSITGMAHSPYQSNLHDILSAIFDNRTSTKLESTDNLLDYTIEYMQQAFSTNITLAKLADLAGMNPSYYSQLFKRKMKKSPTEYLTDLRMNQAKQQLLQPSGKIRDIARDVGYKDEFYFSRRFKAYSGIGQPHI</sequence>
<dbReference type="AlphaFoldDB" id="A0A383RBT9"/>
<evidence type="ECO:0000256" key="3">
    <source>
        <dbReference type="ARBA" id="ARBA00023163"/>
    </source>
</evidence>
<reference evidence="6" key="1">
    <citation type="submission" date="2018-08" db="EMBL/GenBank/DDBJ databases">
        <authorList>
            <person name="Chevrot R."/>
        </authorList>
    </citation>
    <scope>NUCLEOTIDE SEQUENCE [LARGE SCALE GENOMIC DNA]</scope>
</reference>
<dbReference type="EMBL" id="LS992241">
    <property type="protein sequence ID" value="SYX84273.1"/>
    <property type="molecule type" value="Genomic_DNA"/>
</dbReference>
<keyword evidence="1" id="KW-0805">Transcription regulation</keyword>
<feature type="domain" description="HTH araC/xylS-type" evidence="4">
    <location>
        <begin position="179"/>
        <end position="274"/>
    </location>
</feature>
<dbReference type="SUPFAM" id="SSF46689">
    <property type="entry name" value="Homeodomain-like"/>
    <property type="match status" value="2"/>
</dbReference>